<protein>
    <submittedName>
        <fullName evidence="2">Uncharacterized protein</fullName>
    </submittedName>
</protein>
<name>A0AAD0EA55_9RHOB</name>
<organism evidence="2 3">
    <name type="scientific">Phaeobacter gallaeciensis</name>
    <dbReference type="NCBI Taxonomy" id="60890"/>
    <lineage>
        <taxon>Bacteria</taxon>
        <taxon>Pseudomonadati</taxon>
        <taxon>Pseudomonadota</taxon>
        <taxon>Alphaproteobacteria</taxon>
        <taxon>Rhodobacterales</taxon>
        <taxon>Roseobacteraceae</taxon>
        <taxon>Phaeobacter</taxon>
    </lineage>
</organism>
<evidence type="ECO:0000313" key="2">
    <source>
        <dbReference type="EMBL" id="ATF04577.1"/>
    </source>
</evidence>
<proteinExistence type="predicted"/>
<dbReference type="Proteomes" id="UP000217545">
    <property type="component" value="Chromosome"/>
</dbReference>
<sequence>MGDVNHVHISHMTLKTLQKGHFMSQSQFDEMVRASQAKVSESQQKITALTSRMETARAKISAGEDASIDIENATLDDVHAHTEVMNANIAELIMGLDDVTTAFSKDFDEMRSKTGWESFVGFFSKGKSDSLRQERMRTANIDDKLQDLIAKSDVIVKLLEGQLATLEDQREKVQVNLTSTLDDRELTVQELEAVRAEIVALDPQIIELENKISVEQDAAARTKLETELADINAKYNALVQDEQVKLAKSQTLERYIEKGKTWVDSLQNQAATQMVLINKLQTDTAQRVVLYDALTKSLKTAQQQDVAHRINEIGVQTDKEAQTAMAAIGTATNQKMADMLESHEDNMVFARDVLEKKAKADERFARRFAAIVEKHDKNLYGG</sequence>
<evidence type="ECO:0000256" key="1">
    <source>
        <dbReference type="SAM" id="Coils"/>
    </source>
</evidence>
<accession>A0AAD0EA55</accession>
<reference evidence="2 3" key="1">
    <citation type="journal article" date="2017" name="Front. Microbiol.">
        <title>Phaeobacter piscinae sp. nov., a species of the Roseobacter group and potential aquaculture probiont.</title>
        <authorList>
            <person name="Sonnenschein E.C."/>
            <person name="Phippen C.B.W."/>
            <person name="Nielsen K.F."/>
            <person name="Mateiu R.V."/>
            <person name="Melchiorsen J."/>
            <person name="Gram L."/>
            <person name="Overmann J."/>
            <person name="Freese H.M."/>
        </authorList>
    </citation>
    <scope>NUCLEOTIDE SEQUENCE [LARGE SCALE GENOMIC DNA]</scope>
    <source>
        <strain evidence="2 3">P63</strain>
    </source>
</reference>
<dbReference type="AlphaFoldDB" id="A0AAD0EA55"/>
<feature type="coiled-coil region" evidence="1">
    <location>
        <begin position="205"/>
        <end position="241"/>
    </location>
</feature>
<gene>
    <name evidence="2" type="ORF">PhaeoP63_00469</name>
</gene>
<evidence type="ECO:0000313" key="3">
    <source>
        <dbReference type="Proteomes" id="UP000217545"/>
    </source>
</evidence>
<keyword evidence="1" id="KW-0175">Coiled coil</keyword>
<dbReference type="EMBL" id="CP010784">
    <property type="protein sequence ID" value="ATF04577.1"/>
    <property type="molecule type" value="Genomic_DNA"/>
</dbReference>